<dbReference type="Proteomes" id="UP000800040">
    <property type="component" value="Unassembled WGS sequence"/>
</dbReference>
<dbReference type="EMBL" id="ML975314">
    <property type="protein sequence ID" value="KAF1833678.1"/>
    <property type="molecule type" value="Genomic_DNA"/>
</dbReference>
<sequence>MTQSHGSLHLTTCTVSFFARCTCGRRFCLPRPLCRVHRGPSIRVCLDATSWVGSLGNCRRRSLLLQHKRVPRCQPMGSN</sequence>
<accession>A0A6A5K8M1</accession>
<organism evidence="1 2">
    <name type="scientific">Decorospora gaudefroyi</name>
    <dbReference type="NCBI Taxonomy" id="184978"/>
    <lineage>
        <taxon>Eukaryota</taxon>
        <taxon>Fungi</taxon>
        <taxon>Dikarya</taxon>
        <taxon>Ascomycota</taxon>
        <taxon>Pezizomycotina</taxon>
        <taxon>Dothideomycetes</taxon>
        <taxon>Pleosporomycetidae</taxon>
        <taxon>Pleosporales</taxon>
        <taxon>Pleosporineae</taxon>
        <taxon>Pleosporaceae</taxon>
        <taxon>Decorospora</taxon>
    </lineage>
</organism>
<name>A0A6A5K8M1_9PLEO</name>
<proteinExistence type="predicted"/>
<evidence type="ECO:0000313" key="1">
    <source>
        <dbReference type="EMBL" id="KAF1833678.1"/>
    </source>
</evidence>
<reference evidence="1" key="1">
    <citation type="submission" date="2020-01" db="EMBL/GenBank/DDBJ databases">
        <authorList>
            <consortium name="DOE Joint Genome Institute"/>
            <person name="Haridas S."/>
            <person name="Albert R."/>
            <person name="Binder M."/>
            <person name="Bloem J."/>
            <person name="Labutti K."/>
            <person name="Salamov A."/>
            <person name="Andreopoulos B."/>
            <person name="Baker S.E."/>
            <person name="Barry K."/>
            <person name="Bills G."/>
            <person name="Bluhm B.H."/>
            <person name="Cannon C."/>
            <person name="Castanera R."/>
            <person name="Culley D.E."/>
            <person name="Daum C."/>
            <person name="Ezra D."/>
            <person name="Gonzalez J.B."/>
            <person name="Henrissat B."/>
            <person name="Kuo A."/>
            <person name="Liang C."/>
            <person name="Lipzen A."/>
            <person name="Lutzoni F."/>
            <person name="Magnuson J."/>
            <person name="Mondo S."/>
            <person name="Nolan M."/>
            <person name="Ohm R."/>
            <person name="Pangilinan J."/>
            <person name="Park H.-J."/>
            <person name="Ramirez L."/>
            <person name="Alfaro M."/>
            <person name="Sun H."/>
            <person name="Tritt A."/>
            <person name="Yoshinaga Y."/>
            <person name="Zwiers L.-H."/>
            <person name="Turgeon B.G."/>
            <person name="Goodwin S.B."/>
            <person name="Spatafora J.W."/>
            <person name="Crous P.W."/>
            <person name="Grigoriev I.V."/>
        </authorList>
    </citation>
    <scope>NUCLEOTIDE SEQUENCE</scope>
    <source>
        <strain evidence="1">P77</strain>
    </source>
</reference>
<protein>
    <submittedName>
        <fullName evidence="1">Uncharacterized protein</fullName>
    </submittedName>
</protein>
<evidence type="ECO:0000313" key="2">
    <source>
        <dbReference type="Proteomes" id="UP000800040"/>
    </source>
</evidence>
<keyword evidence="2" id="KW-1185">Reference proteome</keyword>
<dbReference type="AlphaFoldDB" id="A0A6A5K8M1"/>
<gene>
    <name evidence="1" type="ORF">BDW02DRAFT_371823</name>
</gene>